<keyword evidence="3 5" id="KW-0328">Glycosyltransferase</keyword>
<gene>
    <name evidence="7" type="ORF">L9S41_06590</name>
</gene>
<dbReference type="GO" id="GO:0004731">
    <property type="term" value="F:purine-nucleoside phosphorylase activity"/>
    <property type="evidence" value="ECO:0007669"/>
    <property type="project" value="UniProtKB-EC"/>
</dbReference>
<dbReference type="SUPFAM" id="SSF53167">
    <property type="entry name" value="Purine and uridine phosphorylases"/>
    <property type="match status" value="1"/>
</dbReference>
<accession>A0ABY5ZQU7</accession>
<keyword evidence="8" id="KW-1185">Reference proteome</keyword>
<dbReference type="EC" id="2.4.2.1" evidence="5"/>
<evidence type="ECO:0000256" key="5">
    <source>
        <dbReference type="PIRNR" id="PIRNR000477"/>
    </source>
</evidence>
<feature type="domain" description="Nucleoside phosphorylase" evidence="6">
    <location>
        <begin position="23"/>
        <end position="265"/>
    </location>
</feature>
<protein>
    <recommendedName>
        <fullName evidence="5">Purine nucleoside phosphorylase</fullName>
        <ecNumber evidence="5">2.4.2.1</ecNumber>
    </recommendedName>
    <alternativeName>
        <fullName evidence="5">Inosine-guanosine phosphorylase</fullName>
    </alternativeName>
</protein>
<comment type="pathway">
    <text evidence="1 5">Purine metabolism; purine nucleoside salvage.</text>
</comment>
<evidence type="ECO:0000313" key="7">
    <source>
        <dbReference type="EMBL" id="UWZ81056.1"/>
    </source>
</evidence>
<dbReference type="NCBIfam" id="TIGR01697">
    <property type="entry name" value="PNPH-PUNA-XAPA"/>
    <property type="match status" value="1"/>
</dbReference>
<proteinExistence type="inferred from homology"/>
<dbReference type="CDD" id="cd09009">
    <property type="entry name" value="PNP-EcPNPII_like"/>
    <property type="match status" value="1"/>
</dbReference>
<evidence type="ECO:0000313" key="8">
    <source>
        <dbReference type="Proteomes" id="UP001060414"/>
    </source>
</evidence>
<dbReference type="NCBIfam" id="NF006054">
    <property type="entry name" value="PRK08202.1"/>
    <property type="match status" value="1"/>
</dbReference>
<dbReference type="PANTHER" id="PTHR11904:SF9">
    <property type="entry name" value="PURINE NUCLEOSIDE PHOSPHORYLASE-RELATED"/>
    <property type="match status" value="1"/>
</dbReference>
<evidence type="ECO:0000256" key="1">
    <source>
        <dbReference type="ARBA" id="ARBA00005058"/>
    </source>
</evidence>
<dbReference type="InterPro" id="IPR011268">
    <property type="entry name" value="Purine_phosphorylase"/>
</dbReference>
<dbReference type="EMBL" id="CP092109">
    <property type="protein sequence ID" value="UWZ81056.1"/>
    <property type="molecule type" value="Genomic_DNA"/>
</dbReference>
<evidence type="ECO:0000256" key="3">
    <source>
        <dbReference type="ARBA" id="ARBA00022676"/>
    </source>
</evidence>
<keyword evidence="4 5" id="KW-0808">Transferase</keyword>
<comment type="function">
    <text evidence="5">The purine nucleoside phosphorylases catalyze the phosphorolytic breakdown of the N-glycosidic bond in the beta-(deoxy)ribonucleoside molecules, with the formation of the corresponding free purine bases and pentose-1-phosphate.</text>
</comment>
<dbReference type="Pfam" id="PF01048">
    <property type="entry name" value="PNP_UDP_1"/>
    <property type="match status" value="1"/>
</dbReference>
<sequence>MTAPVELGVPKVRCIFGESDFDLAVVLGSGLSGLTASLADPRSLAYEDIPGLAGTTVAGHEGRLWTGLLGGWRLLVFAGRYHLYEGYRADEVVRPVELAAALGCRRLLLTNAAGGVRGDLRPGDFLFITDHINLTGDNPLRGRTPPPFIDLCGLYRTDLLAPLSTAAAARGIRLHGGVLAALLGPSYETPAEIRMVEALGADVVSMSTVPEAIMARYLGIEVVALSLITNPAAGRGDASLSHEDVLLEGRRGAARLKDLLAELIACWRVAEASSLP</sequence>
<dbReference type="InterPro" id="IPR035994">
    <property type="entry name" value="Nucleoside_phosphorylase_sf"/>
</dbReference>
<dbReference type="Gene3D" id="3.40.50.1580">
    <property type="entry name" value="Nucleoside phosphorylase domain"/>
    <property type="match status" value="1"/>
</dbReference>
<name>A0ABY5ZQU7_9BACT</name>
<organism evidence="7 8">
    <name type="scientific">Geoalkalibacter halelectricus</name>
    <dbReference type="NCBI Taxonomy" id="2847045"/>
    <lineage>
        <taxon>Bacteria</taxon>
        <taxon>Pseudomonadati</taxon>
        <taxon>Thermodesulfobacteriota</taxon>
        <taxon>Desulfuromonadia</taxon>
        <taxon>Desulfuromonadales</taxon>
        <taxon>Geoalkalibacteraceae</taxon>
        <taxon>Geoalkalibacter</taxon>
    </lineage>
</organism>
<dbReference type="InterPro" id="IPR000845">
    <property type="entry name" value="Nucleoside_phosphorylase_d"/>
</dbReference>
<dbReference type="PIRSF" id="PIRSF000477">
    <property type="entry name" value="PurNPase"/>
    <property type="match status" value="1"/>
</dbReference>
<dbReference type="PANTHER" id="PTHR11904">
    <property type="entry name" value="METHYLTHIOADENOSINE/PURINE NUCLEOSIDE PHOSPHORYLASE"/>
    <property type="match status" value="1"/>
</dbReference>
<evidence type="ECO:0000256" key="2">
    <source>
        <dbReference type="ARBA" id="ARBA00006751"/>
    </source>
</evidence>
<comment type="similarity">
    <text evidence="2 5">Belongs to the PNP/MTAP phosphorylase family.</text>
</comment>
<dbReference type="RefSeq" id="WP_260749426.1">
    <property type="nucleotide sequence ID" value="NZ_CP092109.1"/>
</dbReference>
<dbReference type="Proteomes" id="UP001060414">
    <property type="component" value="Chromosome"/>
</dbReference>
<reference evidence="7" key="1">
    <citation type="journal article" date="2022" name="Environ. Microbiol.">
        <title>Geoalkalibacter halelectricus SAP #1 sp. nov. possessing extracellular electron transfer and mineral#reducing capabilities from a haloalkaline environment.</title>
        <authorList>
            <person name="Yadav S."/>
            <person name="Singh R."/>
            <person name="Sundharam S.S."/>
            <person name="Chaudhary S."/>
            <person name="Krishnamurthi S."/>
            <person name="Patil S.A."/>
        </authorList>
    </citation>
    <scope>NUCLEOTIDE SEQUENCE</scope>
    <source>
        <strain evidence="7">SAP-1</strain>
    </source>
</reference>
<evidence type="ECO:0000259" key="6">
    <source>
        <dbReference type="Pfam" id="PF01048"/>
    </source>
</evidence>
<evidence type="ECO:0000256" key="4">
    <source>
        <dbReference type="ARBA" id="ARBA00022679"/>
    </source>
</evidence>